<dbReference type="OrthoDB" id="211384at2"/>
<evidence type="ECO:0000313" key="3">
    <source>
        <dbReference type="EMBL" id="EMI54716.1"/>
    </source>
</evidence>
<evidence type="ECO:0000313" key="4">
    <source>
        <dbReference type="Proteomes" id="UP000011885"/>
    </source>
</evidence>
<dbReference type="Gene3D" id="2.60.120.560">
    <property type="entry name" value="Exo-inulinase, domain 1"/>
    <property type="match status" value="2"/>
</dbReference>
<feature type="compositionally biased region" description="Low complexity" evidence="1">
    <location>
        <begin position="478"/>
        <end position="502"/>
    </location>
</feature>
<reference evidence="3 4" key="1">
    <citation type="journal article" date="2013" name="Mar. Genomics">
        <title>Expression of sulfatases in Rhodopirellula baltica and the diversity of sulfatases in the genus Rhodopirellula.</title>
        <authorList>
            <person name="Wegner C.E."/>
            <person name="Richter-Heitmann T."/>
            <person name="Klindworth A."/>
            <person name="Klockow C."/>
            <person name="Richter M."/>
            <person name="Achstetter T."/>
            <person name="Glockner F.O."/>
            <person name="Harder J."/>
        </authorList>
    </citation>
    <scope>NUCLEOTIDE SEQUENCE [LARGE SCALE GENOMIC DNA]</scope>
    <source>
        <strain evidence="3 4">SM41</strain>
    </source>
</reference>
<feature type="compositionally biased region" description="Low complexity" evidence="1">
    <location>
        <begin position="62"/>
        <end position="71"/>
    </location>
</feature>
<proteinExistence type="predicted"/>
<evidence type="ECO:0000256" key="1">
    <source>
        <dbReference type="SAM" id="MobiDB-lite"/>
    </source>
</evidence>
<dbReference type="AlphaFoldDB" id="M5UA60"/>
<dbReference type="GO" id="GO:0016787">
    <property type="term" value="F:hydrolase activity"/>
    <property type="evidence" value="ECO:0007669"/>
    <property type="project" value="UniProtKB-KW"/>
</dbReference>
<comment type="caution">
    <text evidence="3">The sequence shown here is derived from an EMBL/GenBank/DDBJ whole genome shotgun (WGS) entry which is preliminary data.</text>
</comment>
<feature type="region of interest" description="Disordered" evidence="1">
    <location>
        <begin position="62"/>
        <end position="87"/>
    </location>
</feature>
<feature type="region of interest" description="Disordered" evidence="1">
    <location>
        <begin position="468"/>
        <end position="509"/>
    </location>
</feature>
<feature type="domain" description="3-keto-alpha-glucoside-1,2-lyase/3-keto-2-hydroxy-glucal hydratase" evidence="2">
    <location>
        <begin position="288"/>
        <end position="467"/>
    </location>
</feature>
<dbReference type="RefSeq" id="WP_008681587.1">
    <property type="nucleotide sequence ID" value="NZ_ANOH01000263.1"/>
</dbReference>
<dbReference type="EMBL" id="ANOH01000263">
    <property type="protein sequence ID" value="EMI54716.1"/>
    <property type="molecule type" value="Genomic_DNA"/>
</dbReference>
<organism evidence="3 4">
    <name type="scientific">Rhodopirellula sallentina SM41</name>
    <dbReference type="NCBI Taxonomy" id="1263870"/>
    <lineage>
        <taxon>Bacteria</taxon>
        <taxon>Pseudomonadati</taxon>
        <taxon>Planctomycetota</taxon>
        <taxon>Planctomycetia</taxon>
        <taxon>Pirellulales</taxon>
        <taxon>Pirellulaceae</taxon>
        <taxon>Rhodopirellula</taxon>
    </lineage>
</organism>
<feature type="domain" description="3-keto-alpha-glucoside-1,2-lyase/3-keto-2-hydroxy-glucal hydratase" evidence="2">
    <location>
        <begin position="120"/>
        <end position="283"/>
    </location>
</feature>
<gene>
    <name evidence="3" type="ORF">RSSM_03832</name>
</gene>
<dbReference type="Pfam" id="PF06439">
    <property type="entry name" value="3keto-disac_hyd"/>
    <property type="match status" value="2"/>
</dbReference>
<keyword evidence="3" id="KW-0378">Hydrolase</keyword>
<evidence type="ECO:0000259" key="2">
    <source>
        <dbReference type="Pfam" id="PF06439"/>
    </source>
</evidence>
<dbReference type="PATRIC" id="fig|1263870.3.peg.4063"/>
<protein>
    <submittedName>
        <fullName evidence="3">Secreted glycosyl hydrolase</fullName>
    </submittedName>
</protein>
<sequence>MTFTEHQTSLLHWFRARDFHALKGRASGRVLANGFVQTTGLIQIAGLAFAISIVGCSSQTKTPPADDTAAAVDSSTELPAQEDTTQKKDDAPFVFEAQAYEASAEQLLDARLPIEQTSEGWIRLFDGHTMFGWVIAGEANWRIENNALVADRGRPCLLTTTTQWSDYELELEFRCDTETNSGVFLRTEIEPRDVASRCFEVNIAPQDNPFPTGGIVQRKKGTPFTTSSDQWHTMNMVCDGKNVTVKIDEKTTCELVDAESAARGYIGLQFRSGKIQFRNIRLRPIGLENLIDEELTRWKQYPEMPGDFTVNDKEHLVVDGGKQQLESNDTYGDFVLLADYKMDNPKSNSGIFFRSIPGDEMMGYECQVNNETVDDNPLQPADCGAGGIFRRQNARIVAGEPKRWNSILLSADGSHFAAWVNGLQVTDVYDDRKMHENPRKGLRLQPGTIIIQGHDETTQATYRQLSITPLPAPEPVTSDSPVSSNSPESSENPVSSESSASSENKDESE</sequence>
<dbReference type="Proteomes" id="UP000011885">
    <property type="component" value="Unassembled WGS sequence"/>
</dbReference>
<name>M5UA60_9BACT</name>
<dbReference type="InterPro" id="IPR010496">
    <property type="entry name" value="AL/BT2_dom"/>
</dbReference>
<accession>M5UA60</accession>
<keyword evidence="4" id="KW-1185">Reference proteome</keyword>